<feature type="domain" description="WRKY" evidence="8">
    <location>
        <begin position="117"/>
        <end position="176"/>
    </location>
</feature>
<dbReference type="SUPFAM" id="SSF118290">
    <property type="entry name" value="WRKY DNA-binding domain"/>
    <property type="match status" value="1"/>
</dbReference>
<feature type="region of interest" description="Disordered" evidence="7">
    <location>
        <begin position="204"/>
        <end position="234"/>
    </location>
</feature>
<comment type="subcellular location">
    <subcellularLocation>
        <location evidence="1">Nucleus</location>
    </subcellularLocation>
</comment>
<dbReference type="PANTHER" id="PTHR31221">
    <property type="entry name" value="WRKY TRANSCRIPTION FACTOR PROTEIN 1-RELATED"/>
    <property type="match status" value="1"/>
</dbReference>
<keyword evidence="2" id="KW-0677">Repeat</keyword>
<evidence type="ECO:0000256" key="2">
    <source>
        <dbReference type="ARBA" id="ARBA00022737"/>
    </source>
</evidence>
<proteinExistence type="predicted"/>
<dbReference type="InterPro" id="IPR044810">
    <property type="entry name" value="WRKY_plant"/>
</dbReference>
<dbReference type="PANTHER" id="PTHR31221:SF42">
    <property type="entry name" value="WRKY TRANSCRIPTION FACTOR 49-RELATED"/>
    <property type="match status" value="1"/>
</dbReference>
<evidence type="ECO:0000259" key="8">
    <source>
        <dbReference type="SMART" id="SM00774"/>
    </source>
</evidence>
<reference evidence="9" key="1">
    <citation type="submission" date="2022-05" db="EMBL/GenBank/DDBJ databases">
        <title>The Musa troglodytarum L. genome provides insights into the mechanism of non-climacteric behaviour and enrichment of carotenoids.</title>
        <authorList>
            <person name="Wang J."/>
        </authorList>
    </citation>
    <scope>NUCLEOTIDE SEQUENCE</scope>
    <source>
        <tissue evidence="9">Leaf</tissue>
    </source>
</reference>
<dbReference type="Gene3D" id="2.20.25.80">
    <property type="entry name" value="WRKY domain"/>
    <property type="match status" value="1"/>
</dbReference>
<dbReference type="FunFam" id="2.20.25.80:FF:000006">
    <property type="entry name" value="WRKY transcription factor"/>
    <property type="match status" value="1"/>
</dbReference>
<evidence type="ECO:0000256" key="4">
    <source>
        <dbReference type="ARBA" id="ARBA00023125"/>
    </source>
</evidence>
<evidence type="ECO:0000313" key="9">
    <source>
        <dbReference type="EMBL" id="URE49248.1"/>
    </source>
</evidence>
<keyword evidence="6" id="KW-0539">Nucleus</keyword>
<dbReference type="GO" id="GO:0043565">
    <property type="term" value="F:sequence-specific DNA binding"/>
    <property type="evidence" value="ECO:0007669"/>
    <property type="project" value="InterPro"/>
</dbReference>
<evidence type="ECO:0000256" key="1">
    <source>
        <dbReference type="ARBA" id="ARBA00004123"/>
    </source>
</evidence>
<organism evidence="9 10">
    <name type="scientific">Musa troglodytarum</name>
    <name type="common">fe'i banana</name>
    <dbReference type="NCBI Taxonomy" id="320322"/>
    <lineage>
        <taxon>Eukaryota</taxon>
        <taxon>Viridiplantae</taxon>
        <taxon>Streptophyta</taxon>
        <taxon>Embryophyta</taxon>
        <taxon>Tracheophyta</taxon>
        <taxon>Spermatophyta</taxon>
        <taxon>Magnoliopsida</taxon>
        <taxon>Liliopsida</taxon>
        <taxon>Zingiberales</taxon>
        <taxon>Musaceae</taxon>
        <taxon>Musa</taxon>
    </lineage>
</organism>
<feature type="non-terminal residue" evidence="9">
    <location>
        <position position="372"/>
    </location>
</feature>
<dbReference type="Proteomes" id="UP001055439">
    <property type="component" value="Chromosome 9"/>
</dbReference>
<evidence type="ECO:0000256" key="3">
    <source>
        <dbReference type="ARBA" id="ARBA00023015"/>
    </source>
</evidence>
<dbReference type="Pfam" id="PF03106">
    <property type="entry name" value="WRKY"/>
    <property type="match status" value="1"/>
</dbReference>
<dbReference type="InterPro" id="IPR036576">
    <property type="entry name" value="WRKY_dom_sf"/>
</dbReference>
<evidence type="ECO:0000313" key="10">
    <source>
        <dbReference type="Proteomes" id="UP001055439"/>
    </source>
</evidence>
<dbReference type="SMART" id="SM00774">
    <property type="entry name" value="WRKY"/>
    <property type="match status" value="1"/>
</dbReference>
<keyword evidence="3" id="KW-0805">Transcription regulation</keyword>
<dbReference type="EMBL" id="CP097511">
    <property type="protein sequence ID" value="URE49248.1"/>
    <property type="molecule type" value="Genomic_DNA"/>
</dbReference>
<keyword evidence="10" id="KW-1185">Reference proteome</keyword>
<dbReference type="AlphaFoldDB" id="A0A9E7IMQ4"/>
<dbReference type="InterPro" id="IPR003657">
    <property type="entry name" value="WRKY_dom"/>
</dbReference>
<keyword evidence="4" id="KW-0238">DNA-binding</keyword>
<name>A0A9E7IMQ4_9LILI</name>
<dbReference type="GO" id="GO:0005634">
    <property type="term" value="C:nucleus"/>
    <property type="evidence" value="ECO:0007669"/>
    <property type="project" value="UniProtKB-SubCell"/>
</dbReference>
<sequence>MEEVAEAETSWFDDFDYSQVEIMRELQEDTSSQFISTEVAESQSVAQQESIINKLISAVYSGPTISDIESALSLTFQSGDSSGRCSARPIVCSPDKGLGKMEHKYVFRIKTCGNGLADDGYKWRKYGQKSIKNSPNPRSYYRCTNPRCNAKKQVERSMEDPELLIVTYEGLHLHYTYSHLLLTRPQDYSDTSLHVAKKLKCQSTAAEPARQSPPAIRRSQPAVDGTVAGPPPAGQVTVEDVLQHGFLDDVLQSSEGLLEDVVPLLVRKPCNSTTSSYDPCPASPASSPSYSSLSWTTGSAFLDLGVLSSIILISECHADAPYANSGVCHHMTKKDSCKNSSQDEQKDDKKKKSFKQTRKLAEADYDFDNQIS</sequence>
<feature type="region of interest" description="Disordered" evidence="7">
    <location>
        <begin position="333"/>
        <end position="356"/>
    </location>
</feature>
<evidence type="ECO:0000256" key="5">
    <source>
        <dbReference type="ARBA" id="ARBA00023163"/>
    </source>
</evidence>
<accession>A0A9E7IMQ4</accession>
<protein>
    <submittedName>
        <fullName evidence="9">WRKY</fullName>
    </submittedName>
</protein>
<gene>
    <name evidence="9" type="ORF">MUK42_13719</name>
</gene>
<evidence type="ECO:0000256" key="7">
    <source>
        <dbReference type="SAM" id="MobiDB-lite"/>
    </source>
</evidence>
<dbReference type="GO" id="GO:0003700">
    <property type="term" value="F:DNA-binding transcription factor activity"/>
    <property type="evidence" value="ECO:0007669"/>
    <property type="project" value="InterPro"/>
</dbReference>
<evidence type="ECO:0000256" key="6">
    <source>
        <dbReference type="ARBA" id="ARBA00023242"/>
    </source>
</evidence>
<feature type="compositionally biased region" description="Basic and acidic residues" evidence="7">
    <location>
        <begin position="333"/>
        <end position="350"/>
    </location>
</feature>
<keyword evidence="5" id="KW-0804">Transcription</keyword>
<dbReference type="OrthoDB" id="652816at2759"/>